<dbReference type="EMBL" id="WIXE01003538">
    <property type="protein sequence ID" value="KAK5983850.1"/>
    <property type="molecule type" value="Genomic_DNA"/>
</dbReference>
<comment type="caution">
    <text evidence="3">The sequence shown here is derived from an EMBL/GenBank/DDBJ whole genome shotgun (WGS) entry which is preliminary data.</text>
</comment>
<feature type="domain" description="RDRP C-terminal head" evidence="2">
    <location>
        <begin position="27"/>
        <end position="189"/>
    </location>
</feature>
<proteinExistence type="predicted"/>
<dbReference type="Pfam" id="PF24934">
    <property type="entry name" value="DUF7752"/>
    <property type="match status" value="1"/>
</dbReference>
<keyword evidence="3" id="KW-0808">Transferase</keyword>
<keyword evidence="3" id="KW-0548">Nucleotidyltransferase</keyword>
<gene>
    <name evidence="3" type="ORF">GCK32_016344</name>
</gene>
<dbReference type="InterPro" id="IPR007855">
    <property type="entry name" value="RDRP"/>
</dbReference>
<evidence type="ECO:0000313" key="4">
    <source>
        <dbReference type="Proteomes" id="UP001331761"/>
    </source>
</evidence>
<dbReference type="InterPro" id="IPR056654">
    <property type="entry name" value="DUF7752"/>
</dbReference>
<dbReference type="GO" id="GO:0003968">
    <property type="term" value="F:RNA-directed RNA polymerase activity"/>
    <property type="evidence" value="ECO:0007669"/>
    <property type="project" value="UniProtKB-KW"/>
</dbReference>
<organism evidence="3 4">
    <name type="scientific">Trichostrongylus colubriformis</name>
    <name type="common">Black scour worm</name>
    <dbReference type="NCBI Taxonomy" id="6319"/>
    <lineage>
        <taxon>Eukaryota</taxon>
        <taxon>Metazoa</taxon>
        <taxon>Ecdysozoa</taxon>
        <taxon>Nematoda</taxon>
        <taxon>Chromadorea</taxon>
        <taxon>Rhabditida</taxon>
        <taxon>Rhabditina</taxon>
        <taxon>Rhabditomorpha</taxon>
        <taxon>Strongyloidea</taxon>
        <taxon>Trichostrongylidae</taxon>
        <taxon>Trichostrongylus</taxon>
    </lineage>
</organism>
<dbReference type="PANTHER" id="PTHR23079:SF57">
    <property type="entry name" value="RNA-DIRECTED RNA POLYMERASE"/>
    <property type="match status" value="1"/>
</dbReference>
<dbReference type="GO" id="GO:0030422">
    <property type="term" value="P:siRNA processing"/>
    <property type="evidence" value="ECO:0007669"/>
    <property type="project" value="TreeGrafter"/>
</dbReference>
<keyword evidence="3" id="KW-0696">RNA-directed RNA polymerase</keyword>
<dbReference type="Pfam" id="PF26253">
    <property type="entry name" value="RdRP_head"/>
    <property type="match status" value="1"/>
</dbReference>
<feature type="domain" description="DUF7752" evidence="1">
    <location>
        <begin position="239"/>
        <end position="298"/>
    </location>
</feature>
<evidence type="ECO:0000259" key="2">
    <source>
        <dbReference type="Pfam" id="PF26253"/>
    </source>
</evidence>
<evidence type="ECO:0000259" key="1">
    <source>
        <dbReference type="Pfam" id="PF24934"/>
    </source>
</evidence>
<dbReference type="InterPro" id="IPR058752">
    <property type="entry name" value="RDRP_C_head"/>
</dbReference>
<accession>A0AAN8FTJ1</accession>
<sequence>MLREIKAIEDVLRISEDIDEQDEVEMDRYLIVDGWMTYKEVAEAQLSKYKGGLRAIMENYGIKTEGEIFSGCICEMRNRISDRDQDDMSFYNTNEVIEKKVTNLFREYRADFFQEFGGWQTCTKKMDKKFAVDDNIFHRLVHHPSREMQRKAIAYYRVCYETAQHTRERILSFAWLAYDVLATVRQENVLDKDDCVPATTPLYDMLRERFSVHLEEHKARFYLFMEFSNNEAARQLRRYTDHYPGLSRVLFILCEWADRNELFTARLQSHHICLILILYAIRRIAGSSINCTKPFLEVVNCL</sequence>
<dbReference type="Proteomes" id="UP001331761">
    <property type="component" value="Unassembled WGS sequence"/>
</dbReference>
<reference evidence="3 4" key="1">
    <citation type="submission" date="2019-10" db="EMBL/GenBank/DDBJ databases">
        <title>Assembly and Annotation for the nematode Trichostrongylus colubriformis.</title>
        <authorList>
            <person name="Martin J."/>
        </authorList>
    </citation>
    <scope>NUCLEOTIDE SEQUENCE [LARGE SCALE GENOMIC DNA]</scope>
    <source>
        <strain evidence="3">G859</strain>
        <tissue evidence="3">Whole worm</tissue>
    </source>
</reference>
<dbReference type="PANTHER" id="PTHR23079">
    <property type="entry name" value="RNA-DEPENDENT RNA POLYMERASE"/>
    <property type="match status" value="1"/>
</dbReference>
<protein>
    <submittedName>
        <fullName evidence="3">RNA-dependent RNA polymerase</fullName>
    </submittedName>
</protein>
<name>A0AAN8FTJ1_TRICO</name>
<evidence type="ECO:0000313" key="3">
    <source>
        <dbReference type="EMBL" id="KAK5983850.1"/>
    </source>
</evidence>
<keyword evidence="4" id="KW-1185">Reference proteome</keyword>
<dbReference type="AlphaFoldDB" id="A0AAN8FTJ1"/>
<dbReference type="GO" id="GO:0031380">
    <property type="term" value="C:nuclear RNA-directed RNA polymerase complex"/>
    <property type="evidence" value="ECO:0007669"/>
    <property type="project" value="TreeGrafter"/>
</dbReference>